<dbReference type="Proteomes" id="UP000800041">
    <property type="component" value="Unassembled WGS sequence"/>
</dbReference>
<name>A0A6G1H134_9PEZI</name>
<feature type="compositionally biased region" description="Low complexity" evidence="1">
    <location>
        <begin position="41"/>
        <end position="60"/>
    </location>
</feature>
<keyword evidence="3" id="KW-1185">Reference proteome</keyword>
<feature type="region of interest" description="Disordered" evidence="1">
    <location>
        <begin position="1"/>
        <end position="60"/>
    </location>
</feature>
<proteinExistence type="predicted"/>
<sequence>MENNDRRQRQSNPSGYVGQQGLVQTSPQYPPVSTADRFRNPQLPAQSPTTATATARSANPPGYTGYGYGEGAQFGGSNMAGVGTMQYQAEYAPESQRSQQSQYSQYGSNMMYNVAAAQPTAAPQSPYEAVQPYQPRQSAAVEVLSSQFGVPQNYYQMPQEGGPTSAPSALGGPNVPSQYPNMSYTSQSPVGRDSIATAYSSAMHDHPQTSAHGGYGADYSSQSSDLENAYGNYQAELRKTFEYVHDGRLSEAGASLVRISEWLLGNAESLELTTGLVRDDESLHAERLKLWEDFNNCWLSTLQRQQEMTQEMLDRGHRPITPQSILEVDVMESMGKELIRLCDIMEKHGLVDYQMGVWEEEIETNLERCIDLLEGHSASHPSASTARRR</sequence>
<protein>
    <submittedName>
        <fullName evidence="2">Uncharacterized protein</fullName>
    </submittedName>
</protein>
<dbReference type="AlphaFoldDB" id="A0A6G1H134"/>
<accession>A0A6G1H134</accession>
<dbReference type="EMBL" id="ML977155">
    <property type="protein sequence ID" value="KAF1986757.1"/>
    <property type="molecule type" value="Genomic_DNA"/>
</dbReference>
<dbReference type="OrthoDB" id="5552418at2759"/>
<gene>
    <name evidence="2" type="ORF">K402DRAFT_331682</name>
</gene>
<evidence type="ECO:0000313" key="3">
    <source>
        <dbReference type="Proteomes" id="UP000800041"/>
    </source>
</evidence>
<evidence type="ECO:0000256" key="1">
    <source>
        <dbReference type="SAM" id="MobiDB-lite"/>
    </source>
</evidence>
<evidence type="ECO:0000313" key="2">
    <source>
        <dbReference type="EMBL" id="KAF1986757.1"/>
    </source>
</evidence>
<reference evidence="2" key="1">
    <citation type="journal article" date="2020" name="Stud. Mycol.">
        <title>101 Dothideomycetes genomes: a test case for predicting lifestyles and emergence of pathogens.</title>
        <authorList>
            <person name="Haridas S."/>
            <person name="Albert R."/>
            <person name="Binder M."/>
            <person name="Bloem J."/>
            <person name="Labutti K."/>
            <person name="Salamov A."/>
            <person name="Andreopoulos B."/>
            <person name="Baker S."/>
            <person name="Barry K."/>
            <person name="Bills G."/>
            <person name="Bluhm B."/>
            <person name="Cannon C."/>
            <person name="Castanera R."/>
            <person name="Culley D."/>
            <person name="Daum C."/>
            <person name="Ezra D."/>
            <person name="Gonzalez J."/>
            <person name="Henrissat B."/>
            <person name="Kuo A."/>
            <person name="Liang C."/>
            <person name="Lipzen A."/>
            <person name="Lutzoni F."/>
            <person name="Magnuson J."/>
            <person name="Mondo S."/>
            <person name="Nolan M."/>
            <person name="Ohm R."/>
            <person name="Pangilinan J."/>
            <person name="Park H.-J."/>
            <person name="Ramirez L."/>
            <person name="Alfaro M."/>
            <person name="Sun H."/>
            <person name="Tritt A."/>
            <person name="Yoshinaga Y."/>
            <person name="Zwiers L.-H."/>
            <person name="Turgeon B."/>
            <person name="Goodwin S."/>
            <person name="Spatafora J."/>
            <person name="Crous P."/>
            <person name="Grigoriev I."/>
        </authorList>
    </citation>
    <scope>NUCLEOTIDE SEQUENCE</scope>
    <source>
        <strain evidence="2">CBS 113979</strain>
    </source>
</reference>
<organism evidence="2 3">
    <name type="scientific">Aulographum hederae CBS 113979</name>
    <dbReference type="NCBI Taxonomy" id="1176131"/>
    <lineage>
        <taxon>Eukaryota</taxon>
        <taxon>Fungi</taxon>
        <taxon>Dikarya</taxon>
        <taxon>Ascomycota</taxon>
        <taxon>Pezizomycotina</taxon>
        <taxon>Dothideomycetes</taxon>
        <taxon>Pleosporomycetidae</taxon>
        <taxon>Aulographales</taxon>
        <taxon>Aulographaceae</taxon>
    </lineage>
</organism>